<name>A0A382QXV0_9ZZZZ</name>
<dbReference type="InterPro" id="IPR023696">
    <property type="entry name" value="Ureohydrolase_dom_sf"/>
</dbReference>
<dbReference type="InterPro" id="IPR037138">
    <property type="entry name" value="His_deacetylse_dom_sf"/>
</dbReference>
<dbReference type="Gene3D" id="3.40.800.20">
    <property type="entry name" value="Histone deacetylase domain"/>
    <property type="match status" value="1"/>
</dbReference>
<sequence>MAVQQGALLSDLGSSLVQTQAESVDRNEILQVHDGRFIAELEKVDAAGGGRIDLDTKMSEHSWRAAQISAGAGVQAIRELAG</sequence>
<feature type="non-terminal residue" evidence="1">
    <location>
        <position position="82"/>
    </location>
</feature>
<dbReference type="SUPFAM" id="SSF52768">
    <property type="entry name" value="Arginase/deacetylase"/>
    <property type="match status" value="1"/>
</dbReference>
<protein>
    <submittedName>
        <fullName evidence="1">Uncharacterized protein</fullName>
    </submittedName>
</protein>
<dbReference type="EMBL" id="UINC01117704">
    <property type="protein sequence ID" value="SVC90319.1"/>
    <property type="molecule type" value="Genomic_DNA"/>
</dbReference>
<proteinExistence type="predicted"/>
<dbReference type="AlphaFoldDB" id="A0A382QXV0"/>
<accession>A0A382QXV0</accession>
<gene>
    <name evidence="1" type="ORF">METZ01_LOCUS343173</name>
</gene>
<organism evidence="1">
    <name type="scientific">marine metagenome</name>
    <dbReference type="NCBI Taxonomy" id="408172"/>
    <lineage>
        <taxon>unclassified sequences</taxon>
        <taxon>metagenomes</taxon>
        <taxon>ecological metagenomes</taxon>
    </lineage>
</organism>
<evidence type="ECO:0000313" key="1">
    <source>
        <dbReference type="EMBL" id="SVC90319.1"/>
    </source>
</evidence>
<reference evidence="1" key="1">
    <citation type="submission" date="2018-05" db="EMBL/GenBank/DDBJ databases">
        <authorList>
            <person name="Lanie J.A."/>
            <person name="Ng W.-L."/>
            <person name="Kazmierczak K.M."/>
            <person name="Andrzejewski T.M."/>
            <person name="Davidsen T.M."/>
            <person name="Wayne K.J."/>
            <person name="Tettelin H."/>
            <person name="Glass J.I."/>
            <person name="Rusch D."/>
            <person name="Podicherti R."/>
            <person name="Tsui H.-C.T."/>
            <person name="Winkler M.E."/>
        </authorList>
    </citation>
    <scope>NUCLEOTIDE SEQUENCE</scope>
</reference>